<comment type="caution">
    <text evidence="6">The sequence shown here is derived from an EMBL/GenBank/DDBJ whole genome shotgun (WGS) entry which is preliminary data.</text>
</comment>
<feature type="domain" description="NmrA-like" evidence="5">
    <location>
        <begin position="110"/>
        <end position="345"/>
    </location>
</feature>
<dbReference type="Pfam" id="PF05368">
    <property type="entry name" value="NmrA"/>
    <property type="match status" value="1"/>
</dbReference>
<dbReference type="SUPFAM" id="SSF103511">
    <property type="entry name" value="Chlorophyll a-b binding protein"/>
    <property type="match status" value="1"/>
</dbReference>
<dbReference type="InterPro" id="IPR044256">
    <property type="entry name" value="HCF244-like"/>
</dbReference>
<evidence type="ECO:0000256" key="4">
    <source>
        <dbReference type="ARBA" id="ARBA00023276"/>
    </source>
</evidence>
<sequence length="540" mass="58851">MATQEARRRVVVPALCAATAATATAFVAGGAQHATPALRGNTRAGASASSASASSGLPSAVAAATMAPLALAALARRKHRAGVTARKATITASFETEPAVEEEESVPVKKTSVLVLGSTGTVGRQVVRQLLNAGYSVRCMLRNRADRPFSFLVDWGATVVEGSLSRPESLPSSLVGIHTVIDCATARPEEDVYDMDWEGKKRLIQCCAEMKIQRYVFCSIKDCDKFQTVPLMQIKHLTEKFLQQSGIRYTVLRISGLMQPLISQYAVSVLDDQKVWGDDGSMPGIAYIDSQDVSRMIASAMIKERTVGQTLTVTGPKVWSTNDVIKLCEELSGREADVNVVSNSQMQLTMAAAGCFDWTVDVAERLKFVEVNQSGGANTPMLMAEDTYKALGMEPTATRKLEEYIGEYYRRVFKKLTKGKYEAEPGELEKEKAEAEAKLKQALTEDTADDLPPGQPAEQEVTVAFQRDTAERLQKFFEDKVLAEMEDDKNAWFGWVPLAELFNGRAAMTGFSLGLFTEWATDTNVAKQIDLVLAIFSPPA</sequence>
<keyword evidence="4" id="KW-0604">Photosystem II</keyword>
<dbReference type="Proteomes" id="UP001178507">
    <property type="component" value="Unassembled WGS sequence"/>
</dbReference>
<name>A0AA36N9N7_9DINO</name>
<evidence type="ECO:0000256" key="3">
    <source>
        <dbReference type="ARBA" id="ARBA00022640"/>
    </source>
</evidence>
<dbReference type="EMBL" id="CAUJNA010003328">
    <property type="protein sequence ID" value="CAJ1399262.1"/>
    <property type="molecule type" value="Genomic_DNA"/>
</dbReference>
<dbReference type="GO" id="GO:0015979">
    <property type="term" value="P:photosynthesis"/>
    <property type="evidence" value="ECO:0007669"/>
    <property type="project" value="UniProtKB-KW"/>
</dbReference>
<dbReference type="InterPro" id="IPR008030">
    <property type="entry name" value="NmrA-like"/>
</dbReference>
<proteinExistence type="predicted"/>
<dbReference type="AlphaFoldDB" id="A0AA36N9N7"/>
<dbReference type="GO" id="GO:0009523">
    <property type="term" value="C:photosystem II"/>
    <property type="evidence" value="ECO:0007669"/>
    <property type="project" value="UniProtKB-KW"/>
</dbReference>
<evidence type="ECO:0000259" key="5">
    <source>
        <dbReference type="Pfam" id="PF05368"/>
    </source>
</evidence>
<comment type="subcellular location">
    <subcellularLocation>
        <location evidence="1">Plastid</location>
    </subcellularLocation>
</comment>
<keyword evidence="7" id="KW-1185">Reference proteome</keyword>
<keyword evidence="2" id="KW-0602">Photosynthesis</keyword>
<reference evidence="6" key="1">
    <citation type="submission" date="2023-08" db="EMBL/GenBank/DDBJ databases">
        <authorList>
            <person name="Chen Y."/>
            <person name="Shah S."/>
            <person name="Dougan E. K."/>
            <person name="Thang M."/>
            <person name="Chan C."/>
        </authorList>
    </citation>
    <scope>NUCLEOTIDE SEQUENCE</scope>
</reference>
<keyword evidence="3" id="KW-0934">Plastid</keyword>
<dbReference type="PANTHER" id="PTHR47128">
    <property type="match status" value="1"/>
</dbReference>
<gene>
    <name evidence="6" type="ORF">EVOR1521_LOCUS22827</name>
</gene>
<evidence type="ECO:0000256" key="1">
    <source>
        <dbReference type="ARBA" id="ARBA00004474"/>
    </source>
</evidence>
<organism evidence="6 7">
    <name type="scientific">Effrenium voratum</name>
    <dbReference type="NCBI Taxonomy" id="2562239"/>
    <lineage>
        <taxon>Eukaryota</taxon>
        <taxon>Sar</taxon>
        <taxon>Alveolata</taxon>
        <taxon>Dinophyceae</taxon>
        <taxon>Suessiales</taxon>
        <taxon>Symbiodiniaceae</taxon>
        <taxon>Effrenium</taxon>
    </lineage>
</organism>
<dbReference type="GO" id="GO:0009536">
    <property type="term" value="C:plastid"/>
    <property type="evidence" value="ECO:0007669"/>
    <property type="project" value="UniProtKB-SubCell"/>
</dbReference>
<evidence type="ECO:0000256" key="2">
    <source>
        <dbReference type="ARBA" id="ARBA00022531"/>
    </source>
</evidence>
<evidence type="ECO:0000313" key="6">
    <source>
        <dbReference type="EMBL" id="CAJ1399262.1"/>
    </source>
</evidence>
<dbReference type="SUPFAM" id="SSF51735">
    <property type="entry name" value="NAD(P)-binding Rossmann-fold domains"/>
    <property type="match status" value="1"/>
</dbReference>
<protein>
    <recommendedName>
        <fullName evidence="5">NmrA-like domain-containing protein</fullName>
    </recommendedName>
</protein>
<dbReference type="InterPro" id="IPR036291">
    <property type="entry name" value="NAD(P)-bd_dom_sf"/>
</dbReference>
<dbReference type="Gene3D" id="3.40.50.720">
    <property type="entry name" value="NAD(P)-binding Rossmann-like Domain"/>
    <property type="match status" value="1"/>
</dbReference>
<dbReference type="PANTHER" id="PTHR47128:SF2">
    <property type="entry name" value="PROTEIN HIGH CHLOROPHYLL FLUORESCENCE PHENOTYPE 244, CHLOROPLASTIC"/>
    <property type="match status" value="1"/>
</dbReference>
<dbReference type="CDD" id="cd05243">
    <property type="entry name" value="SDR_a5"/>
    <property type="match status" value="1"/>
</dbReference>
<accession>A0AA36N9N7</accession>
<evidence type="ECO:0000313" key="7">
    <source>
        <dbReference type="Proteomes" id="UP001178507"/>
    </source>
</evidence>